<dbReference type="GeneID" id="81428939"/>
<evidence type="ECO:0000256" key="1">
    <source>
        <dbReference type="SAM" id="MobiDB-lite"/>
    </source>
</evidence>
<protein>
    <submittedName>
        <fullName evidence="2">Uncharacterized protein</fullName>
    </submittedName>
</protein>
<dbReference type="RefSeq" id="XP_056542192.1">
    <property type="nucleotide sequence ID" value="XM_056689763.1"/>
</dbReference>
<proteinExistence type="predicted"/>
<sequence length="66" mass="7024">MADMTGTKPRPQWSNVCPAHESGTVVGRRSGPCADDGLERAGAAGGDVDDYPFEVPADERQQRAVH</sequence>
<keyword evidence="3" id="KW-1185">Reference proteome</keyword>
<name>A0A9W9HZY1_9EURO</name>
<comment type="caution">
    <text evidence="2">The sequence shown here is derived from an EMBL/GenBank/DDBJ whole genome shotgun (WGS) entry which is preliminary data.</text>
</comment>
<evidence type="ECO:0000313" key="3">
    <source>
        <dbReference type="Proteomes" id="UP001149163"/>
    </source>
</evidence>
<feature type="compositionally biased region" description="Basic and acidic residues" evidence="1">
    <location>
        <begin position="57"/>
        <end position="66"/>
    </location>
</feature>
<reference evidence="2" key="1">
    <citation type="submission" date="2022-11" db="EMBL/GenBank/DDBJ databases">
        <authorList>
            <person name="Petersen C."/>
        </authorList>
    </citation>
    <scope>NUCLEOTIDE SEQUENCE</scope>
    <source>
        <strain evidence="2">IBT 26290</strain>
    </source>
</reference>
<reference evidence="2" key="2">
    <citation type="journal article" date="2023" name="IMA Fungus">
        <title>Comparative genomic study of the Penicillium genus elucidates a diverse pangenome and 15 lateral gene transfer events.</title>
        <authorList>
            <person name="Petersen C."/>
            <person name="Sorensen T."/>
            <person name="Nielsen M.R."/>
            <person name="Sondergaard T.E."/>
            <person name="Sorensen J.L."/>
            <person name="Fitzpatrick D.A."/>
            <person name="Frisvad J.C."/>
            <person name="Nielsen K.L."/>
        </authorList>
    </citation>
    <scope>NUCLEOTIDE SEQUENCE</scope>
    <source>
        <strain evidence="2">IBT 26290</strain>
    </source>
</reference>
<gene>
    <name evidence="2" type="ORF">N7482_007639</name>
</gene>
<dbReference type="AlphaFoldDB" id="A0A9W9HZY1"/>
<organism evidence="2 3">
    <name type="scientific">Penicillium canariense</name>
    <dbReference type="NCBI Taxonomy" id="189055"/>
    <lineage>
        <taxon>Eukaryota</taxon>
        <taxon>Fungi</taxon>
        <taxon>Dikarya</taxon>
        <taxon>Ascomycota</taxon>
        <taxon>Pezizomycotina</taxon>
        <taxon>Eurotiomycetes</taxon>
        <taxon>Eurotiomycetidae</taxon>
        <taxon>Eurotiales</taxon>
        <taxon>Aspergillaceae</taxon>
        <taxon>Penicillium</taxon>
    </lineage>
</organism>
<dbReference type="Proteomes" id="UP001149163">
    <property type="component" value="Unassembled WGS sequence"/>
</dbReference>
<evidence type="ECO:0000313" key="2">
    <source>
        <dbReference type="EMBL" id="KAJ5160635.1"/>
    </source>
</evidence>
<dbReference type="EMBL" id="JAPQKN010000004">
    <property type="protein sequence ID" value="KAJ5160635.1"/>
    <property type="molecule type" value="Genomic_DNA"/>
</dbReference>
<accession>A0A9W9HZY1</accession>
<feature type="region of interest" description="Disordered" evidence="1">
    <location>
        <begin position="1"/>
        <end position="66"/>
    </location>
</feature>